<dbReference type="PANTHER" id="PTHR44825">
    <property type="match status" value="1"/>
</dbReference>
<protein>
    <recommendedName>
        <fullName evidence="2">J domain-containing protein</fullName>
    </recommendedName>
</protein>
<dbReference type="InterPro" id="IPR001623">
    <property type="entry name" value="DnaJ_domain"/>
</dbReference>
<dbReference type="InterPro" id="IPR036869">
    <property type="entry name" value="J_dom_sf"/>
</dbReference>
<dbReference type="SUPFAM" id="SSF46565">
    <property type="entry name" value="Chaperone J-domain"/>
    <property type="match status" value="1"/>
</dbReference>
<dbReference type="Pfam" id="PF00226">
    <property type="entry name" value="DnaJ"/>
    <property type="match status" value="1"/>
</dbReference>
<evidence type="ECO:0000313" key="4">
    <source>
        <dbReference type="Proteomes" id="UP000502823"/>
    </source>
</evidence>
<dbReference type="InterPro" id="IPR052763">
    <property type="entry name" value="DnaJ_C4"/>
</dbReference>
<dbReference type="PROSITE" id="PS50076">
    <property type="entry name" value="DNAJ_2"/>
    <property type="match status" value="1"/>
</dbReference>
<keyword evidence="1" id="KW-0812">Transmembrane</keyword>
<dbReference type="AlphaFoldDB" id="A0A6L2PL48"/>
<dbReference type="EMBL" id="BLKM01008356">
    <property type="protein sequence ID" value="GFG33291.1"/>
    <property type="molecule type" value="Genomic_DNA"/>
</dbReference>
<evidence type="ECO:0000313" key="3">
    <source>
        <dbReference type="EMBL" id="GFG33291.1"/>
    </source>
</evidence>
<dbReference type="InParanoid" id="A0A6L2PL48"/>
<keyword evidence="4" id="KW-1185">Reference proteome</keyword>
<gene>
    <name evidence="3" type="ORF">Cfor_09964</name>
</gene>
<evidence type="ECO:0000259" key="2">
    <source>
        <dbReference type="PROSITE" id="PS50076"/>
    </source>
</evidence>
<name>A0A6L2PL48_COPFO</name>
<proteinExistence type="predicted"/>
<dbReference type="CDD" id="cd06257">
    <property type="entry name" value="DnaJ"/>
    <property type="match status" value="1"/>
</dbReference>
<feature type="transmembrane region" description="Helical" evidence="1">
    <location>
        <begin position="182"/>
        <end position="202"/>
    </location>
</feature>
<dbReference type="FunCoup" id="A0A6L2PL48">
    <property type="interactions" value="31"/>
</dbReference>
<dbReference type="Gene3D" id="1.10.287.110">
    <property type="entry name" value="DnaJ domain"/>
    <property type="match status" value="1"/>
</dbReference>
<comment type="caution">
    <text evidence="3">The sequence shown here is derived from an EMBL/GenBank/DDBJ whole genome shotgun (WGS) entry which is preliminary data.</text>
</comment>
<keyword evidence="1" id="KW-0472">Membrane</keyword>
<accession>A0A6L2PL48</accession>
<reference evidence="4" key="1">
    <citation type="submission" date="2020-01" db="EMBL/GenBank/DDBJ databases">
        <title>Draft genome sequence of the Termite Coptotermes fromosanus.</title>
        <authorList>
            <person name="Itakura S."/>
            <person name="Yosikawa Y."/>
            <person name="Umezawa K."/>
        </authorList>
    </citation>
    <scope>NUCLEOTIDE SEQUENCE [LARGE SCALE GENOMIC DNA]</scope>
</reference>
<evidence type="ECO:0000256" key="1">
    <source>
        <dbReference type="SAM" id="Phobius"/>
    </source>
</evidence>
<feature type="domain" description="J" evidence="2">
    <location>
        <begin position="50"/>
        <end position="119"/>
    </location>
</feature>
<organism evidence="3 4">
    <name type="scientific">Coptotermes formosanus</name>
    <name type="common">Formosan subterranean termite</name>
    <dbReference type="NCBI Taxonomy" id="36987"/>
    <lineage>
        <taxon>Eukaryota</taxon>
        <taxon>Metazoa</taxon>
        <taxon>Ecdysozoa</taxon>
        <taxon>Arthropoda</taxon>
        <taxon>Hexapoda</taxon>
        <taxon>Insecta</taxon>
        <taxon>Pterygota</taxon>
        <taxon>Neoptera</taxon>
        <taxon>Polyneoptera</taxon>
        <taxon>Dictyoptera</taxon>
        <taxon>Blattodea</taxon>
        <taxon>Blattoidea</taxon>
        <taxon>Termitoidae</taxon>
        <taxon>Rhinotermitidae</taxon>
        <taxon>Coptotermes</taxon>
    </lineage>
</organism>
<dbReference type="OrthoDB" id="445556at2759"/>
<dbReference type="PANTHER" id="PTHR44825:SF1">
    <property type="entry name" value="DNAJ HOMOLOG SUBFAMILY C MEMBER 4"/>
    <property type="match status" value="1"/>
</dbReference>
<keyword evidence="1" id="KW-1133">Transmembrane helix</keyword>
<sequence length="203" mass="23252">MCPRPNVRSPEGDLCLSLLNLAPFRRASTSRLHTLLPDWRILLFLPSNHPSHDLANATLINDPTTIQPVLLGILQCTVDGCHPDKNRNNPSTHAQFVKVNEAYHILSCPDKRRVYDLTLEPKAGYNQRYENGPFDVDTATFRQRVVWQDKSFWNYEDQTKHDSNKDSDYYGIKGLKRVRNGWIAILCIVFSAIGVGFQVFLIR</sequence>
<dbReference type="Proteomes" id="UP000502823">
    <property type="component" value="Unassembled WGS sequence"/>
</dbReference>